<dbReference type="InterPro" id="IPR018187">
    <property type="entry name" value="Asp/Glu_racemase_AS_1"/>
</dbReference>
<dbReference type="EMBL" id="CZVW01000021">
    <property type="protein sequence ID" value="CUT04235.1"/>
    <property type="molecule type" value="Genomic_DNA"/>
</dbReference>
<dbReference type="Proteomes" id="UP000199197">
    <property type="component" value="Unassembled WGS sequence"/>
</dbReference>
<protein>
    <recommendedName>
        <fullName evidence="3">Short-chain dehydrogenase</fullName>
    </recommendedName>
</protein>
<reference evidence="2" key="1">
    <citation type="submission" date="2015-11" db="EMBL/GenBank/DDBJ databases">
        <authorList>
            <person name="Varghese N."/>
        </authorList>
    </citation>
    <scope>NUCLEOTIDE SEQUENCE [LARGE SCALE GENOMIC DNA]</scope>
    <source>
        <strain evidence="2">JGI-23</strain>
    </source>
</reference>
<evidence type="ECO:0000313" key="1">
    <source>
        <dbReference type="EMBL" id="CUT04235.1"/>
    </source>
</evidence>
<evidence type="ECO:0000313" key="2">
    <source>
        <dbReference type="Proteomes" id="UP000199197"/>
    </source>
</evidence>
<dbReference type="RefSeq" id="WP_092350774.1">
    <property type="nucleotide sequence ID" value="NZ_CZVW01000021.1"/>
</dbReference>
<keyword evidence="2" id="KW-1185">Reference proteome</keyword>
<name>A0A0N7MYH2_9BACT</name>
<accession>A0A0N7MYH2</accession>
<evidence type="ECO:0008006" key="3">
    <source>
        <dbReference type="Google" id="ProtNLM"/>
    </source>
</evidence>
<dbReference type="PROSITE" id="PS00923">
    <property type="entry name" value="ASP_GLU_RACEMASE_1"/>
    <property type="match status" value="1"/>
</dbReference>
<dbReference type="AlphaFoldDB" id="A0A0N7MYH2"/>
<gene>
    <name evidence="1" type="ORF">JGI23_01674</name>
</gene>
<organism evidence="1 2">
    <name type="scientific">Candidatus Chryseopegocella kryptomonas</name>
    <dbReference type="NCBI Taxonomy" id="1633643"/>
    <lineage>
        <taxon>Bacteria</taxon>
        <taxon>Pseudomonadati</taxon>
        <taxon>Candidatus Kryptoniota</taxon>
        <taxon>Candidatus Chryseopegocella</taxon>
    </lineage>
</organism>
<proteinExistence type="predicted"/>
<feature type="non-terminal residue" evidence="1">
    <location>
        <position position="1"/>
    </location>
</feature>
<sequence length="491" mass="55673">VLAGVSFVLIVILIAIIIGELTDEVLKQSALYKLLNRFAPEIVIDCINTATAIAYQDIFTISNEVLHAIDRLKNEEAKNEELIELTEKLLATLYVPQLIRHVQILYRSMQEVGTKIYVKIGTSGTGGMGLNIPYTHSEERPSKVLLSKSAVAGAHTLLLFLMGRTPDAPITKEIKPTAAIAWKKIGYGEILRRGKPIELVDCPPEKAFKLDGKLELRIDDEKFEKLNEPLRSVFIDTGENGLFSRAEFETLSTPGQMEYVTPEEIAETVIFEIKGGNTGHDIINALDHATLEPTYRAGFLTETALRRMRELEKQFGVESIAFELLGPPRLSKLLYEAHLLKLAYESMENAAKQDPKDMSKKCTEIILTNKKLRSQIISIGIPILMPDGKTLIRGNEIKIPPYRGENCVDITPEKINQWAYDGWVDLRVENMEIWKRRFNQIMKEVESIPPTDTSSRFVRTREYWEDFKTINEGKIAGWILDREEHGMRMKS</sequence>